<keyword evidence="1" id="KW-0813">Transport</keyword>
<dbReference type="GO" id="GO:0005524">
    <property type="term" value="F:ATP binding"/>
    <property type="evidence" value="ECO:0007669"/>
    <property type="project" value="UniProtKB-KW"/>
</dbReference>
<keyword evidence="2" id="KW-0547">Nucleotide-binding</keyword>
<dbReference type="STRING" id="584708.Apau_0625"/>
<dbReference type="InterPro" id="IPR017871">
    <property type="entry name" value="ABC_transporter-like_CS"/>
</dbReference>
<dbReference type="AlphaFoldDB" id="E3D0X2"/>
<dbReference type="HOGENOM" id="CLU_000604_1_22_0"/>
<dbReference type="eggNOG" id="COG1116">
    <property type="taxonomic scope" value="Bacteria"/>
</dbReference>
<dbReference type="SMART" id="SM00382">
    <property type="entry name" value="AAA"/>
    <property type="match status" value="1"/>
</dbReference>
<dbReference type="Pfam" id="PF00005">
    <property type="entry name" value="ABC_tran"/>
    <property type="match status" value="1"/>
</dbReference>
<sequence length="260" mass="28503">MDGIRLEGVRRVFPLEGGEVRALEDLSLRVPWGSLTAVVGRSGCGKTTLLRLVAGLNEPTAGRVRFLQGSEDLPREAVRVGLVFQEPRLMPWLSVEENLAFPLVGRLGREEIRRRVDPLLELLGLEGFRRALPGQISGGMAQRVALGRTLAHDPDVVLLDEPFGSLDYFTRRALQGEIGELHRRTGKTFLLVTHDVDEALALGDSVVVLRQGRLADRVEVPFPRPRDVDDPVFAPLKRSVLGAIGGTAEDPGRTKEVEAS</sequence>
<feature type="domain" description="ABC transporter" evidence="4">
    <location>
        <begin position="4"/>
        <end position="236"/>
    </location>
</feature>
<dbReference type="Gene3D" id="3.40.50.300">
    <property type="entry name" value="P-loop containing nucleotide triphosphate hydrolases"/>
    <property type="match status" value="1"/>
</dbReference>
<evidence type="ECO:0000256" key="3">
    <source>
        <dbReference type="ARBA" id="ARBA00022840"/>
    </source>
</evidence>
<dbReference type="InterPro" id="IPR050166">
    <property type="entry name" value="ABC_transporter_ATP-bind"/>
</dbReference>
<dbReference type="SUPFAM" id="SSF52540">
    <property type="entry name" value="P-loop containing nucleoside triphosphate hydrolases"/>
    <property type="match status" value="1"/>
</dbReference>
<evidence type="ECO:0000313" key="5">
    <source>
        <dbReference type="EMBL" id="EFQ23054.1"/>
    </source>
</evidence>
<reference evidence="5 6" key="1">
    <citation type="journal article" date="2010" name="Stand. Genomic Sci.">
        <title>Non-contiguous finished genome sequence of Aminomonas paucivorans type strain (GLU-3).</title>
        <authorList>
            <person name="Pitluck S."/>
            <person name="Yasawong M."/>
            <person name="Held B."/>
            <person name="Lapidus A."/>
            <person name="Nolan M."/>
            <person name="Copeland A."/>
            <person name="Lucas S."/>
            <person name="Del Rio T.G."/>
            <person name="Tice H."/>
            <person name="Cheng J.F."/>
            <person name="Chertkov O."/>
            <person name="Goodwin L."/>
            <person name="Tapia R."/>
            <person name="Han C."/>
            <person name="Liolios K."/>
            <person name="Ivanova N."/>
            <person name="Mavromatis K."/>
            <person name="Ovchinnikova G."/>
            <person name="Pati A."/>
            <person name="Chen A."/>
            <person name="Palaniappan K."/>
            <person name="Land M."/>
            <person name="Hauser L."/>
            <person name="Chang Y.J."/>
            <person name="Jeffries C.D."/>
            <person name="Pukall R."/>
            <person name="Spring S."/>
            <person name="Rohde M."/>
            <person name="Sikorski J."/>
            <person name="Goker M."/>
            <person name="Woyke T."/>
            <person name="Bristow J."/>
            <person name="Eisen J.A."/>
            <person name="Markowitz V."/>
            <person name="Hugenholtz P."/>
            <person name="Kyrpides N.C."/>
            <person name="Klenk H.P."/>
        </authorList>
    </citation>
    <scope>NUCLEOTIDE SEQUENCE [LARGE SCALE GENOMIC DNA]</scope>
    <source>
        <strain evidence="5 6">DSM 12260</strain>
    </source>
</reference>
<dbReference type="PROSITE" id="PS50893">
    <property type="entry name" value="ABC_TRANSPORTER_2"/>
    <property type="match status" value="1"/>
</dbReference>
<dbReference type="PANTHER" id="PTHR42788:SF19">
    <property type="entry name" value="ALIPHATIC SULFONATES IMPORT ATP-BINDING PROTEIN SSUB 2"/>
    <property type="match status" value="1"/>
</dbReference>
<accession>E3D0X2</accession>
<dbReference type="GO" id="GO:0016887">
    <property type="term" value="F:ATP hydrolysis activity"/>
    <property type="evidence" value="ECO:0007669"/>
    <property type="project" value="InterPro"/>
</dbReference>
<evidence type="ECO:0000313" key="6">
    <source>
        <dbReference type="Proteomes" id="UP000005096"/>
    </source>
</evidence>
<dbReference type="PaxDb" id="584708-Apau_0625"/>
<keyword evidence="6" id="KW-1185">Reference proteome</keyword>
<dbReference type="InterPro" id="IPR003439">
    <property type="entry name" value="ABC_transporter-like_ATP-bd"/>
</dbReference>
<evidence type="ECO:0000259" key="4">
    <source>
        <dbReference type="PROSITE" id="PS50893"/>
    </source>
</evidence>
<dbReference type="PANTHER" id="PTHR42788">
    <property type="entry name" value="TAURINE IMPORT ATP-BINDING PROTEIN-RELATED"/>
    <property type="match status" value="1"/>
</dbReference>
<gene>
    <name evidence="5" type="ORF">Apau_0625</name>
</gene>
<name>E3D0X2_9BACT</name>
<dbReference type="Proteomes" id="UP000005096">
    <property type="component" value="Chromosome"/>
</dbReference>
<organism evidence="5 6">
    <name type="scientific">Aminomonas paucivorans DSM 12260</name>
    <dbReference type="NCBI Taxonomy" id="584708"/>
    <lineage>
        <taxon>Bacteria</taxon>
        <taxon>Thermotogati</taxon>
        <taxon>Synergistota</taxon>
        <taxon>Synergistia</taxon>
        <taxon>Synergistales</taxon>
        <taxon>Synergistaceae</taxon>
        <taxon>Aminomonas</taxon>
    </lineage>
</organism>
<dbReference type="InterPro" id="IPR027417">
    <property type="entry name" value="P-loop_NTPase"/>
</dbReference>
<evidence type="ECO:0000256" key="2">
    <source>
        <dbReference type="ARBA" id="ARBA00022741"/>
    </source>
</evidence>
<evidence type="ECO:0000256" key="1">
    <source>
        <dbReference type="ARBA" id="ARBA00022448"/>
    </source>
</evidence>
<dbReference type="PROSITE" id="PS00211">
    <property type="entry name" value="ABC_TRANSPORTER_1"/>
    <property type="match status" value="1"/>
</dbReference>
<dbReference type="InterPro" id="IPR003593">
    <property type="entry name" value="AAA+_ATPase"/>
</dbReference>
<proteinExistence type="predicted"/>
<dbReference type="EMBL" id="CM001022">
    <property type="protein sequence ID" value="EFQ23054.1"/>
    <property type="molecule type" value="Genomic_DNA"/>
</dbReference>
<protein>
    <submittedName>
        <fullName evidence="5">ABC transporter related protein</fullName>
    </submittedName>
</protein>
<keyword evidence="3" id="KW-0067">ATP-binding</keyword>
<dbReference type="RefSeq" id="WP_006300213.1">
    <property type="nucleotide sequence ID" value="NZ_CM001022.1"/>
</dbReference>